<dbReference type="PANTHER" id="PTHR23021">
    <property type="entry name" value="SERPENTINE RECEPTOR, CLASS T"/>
    <property type="match status" value="1"/>
</dbReference>
<feature type="transmembrane region" description="Helical" evidence="2">
    <location>
        <begin position="289"/>
        <end position="314"/>
    </location>
</feature>
<evidence type="ECO:0000313" key="4">
    <source>
        <dbReference type="WBParaSite" id="L893_g6625.t1"/>
    </source>
</evidence>
<dbReference type="Gene3D" id="1.20.1070.10">
    <property type="entry name" value="Rhodopsin 7-helix transmembrane proteins"/>
    <property type="match status" value="1"/>
</dbReference>
<feature type="transmembrane region" description="Helical" evidence="2">
    <location>
        <begin position="147"/>
        <end position="165"/>
    </location>
</feature>
<dbReference type="Pfam" id="PF10321">
    <property type="entry name" value="7TM_GPCR_Srt"/>
    <property type="match status" value="2"/>
</dbReference>
<reference evidence="4" key="1">
    <citation type="submission" date="2016-11" db="UniProtKB">
        <authorList>
            <consortium name="WormBaseParasite"/>
        </authorList>
    </citation>
    <scope>IDENTIFICATION</scope>
</reference>
<feature type="region of interest" description="Disordered" evidence="1">
    <location>
        <begin position="1"/>
        <end position="20"/>
    </location>
</feature>
<feature type="transmembrane region" description="Helical" evidence="2">
    <location>
        <begin position="223"/>
        <end position="241"/>
    </location>
</feature>
<dbReference type="AlphaFoldDB" id="A0A1I8ALA9"/>
<sequence>MLPYCTANGSLSFSPDGSDEGIPEDKQFARRVGSIYVAIGLVSIPISSFVLSVFIRPSLIHHSCYKIMALTTALDIFNVLYSAVIPGFFSILDIHHCKDGLWVSYVIGPSMFFWMMYCCTSEVLALNRMLEFANRSWAQFLFEGKRVYFWFALALSYAMVGGVLLPGKFYFYNTYGGYIAVKTLSGEVRFRDTTYQGTRFFPSHNGSMLEGNTPHIIQIFNNFFKFVFITISYSLMLIFMYRRLRTHTIASTLKFQVRVSIQTLTIAVLADAATLAYLVIGYVPLSPAVGAYAGMVVELSWISLHGGTGIIYMIMNRAVKQRLKEVFCGCARIAPNDYTENTREGTATH</sequence>
<dbReference type="Proteomes" id="UP000095287">
    <property type="component" value="Unplaced"/>
</dbReference>
<keyword evidence="3" id="KW-1185">Reference proteome</keyword>
<feature type="transmembrane region" description="Helical" evidence="2">
    <location>
        <begin position="35"/>
        <end position="55"/>
    </location>
</feature>
<dbReference type="InterPro" id="IPR019425">
    <property type="entry name" value="7TM_GPCR_serpentine_rcpt_Srt"/>
</dbReference>
<name>A0A1I8ALA9_9BILA</name>
<proteinExistence type="predicted"/>
<keyword evidence="2" id="KW-0472">Membrane</keyword>
<feature type="transmembrane region" description="Helical" evidence="2">
    <location>
        <begin position="101"/>
        <end position="126"/>
    </location>
</feature>
<evidence type="ECO:0000256" key="2">
    <source>
        <dbReference type="SAM" id="Phobius"/>
    </source>
</evidence>
<evidence type="ECO:0000313" key="3">
    <source>
        <dbReference type="Proteomes" id="UP000095287"/>
    </source>
</evidence>
<dbReference type="SUPFAM" id="SSF81321">
    <property type="entry name" value="Family A G protein-coupled receptor-like"/>
    <property type="match status" value="1"/>
</dbReference>
<keyword evidence="2" id="KW-0812">Transmembrane</keyword>
<evidence type="ECO:0000256" key="1">
    <source>
        <dbReference type="SAM" id="MobiDB-lite"/>
    </source>
</evidence>
<dbReference type="PANTHER" id="PTHR23021:SF11">
    <property type="entry name" value="SERPENTINE RECEPTOR, CLASS T"/>
    <property type="match status" value="1"/>
</dbReference>
<keyword evidence="2" id="KW-1133">Transmembrane helix</keyword>
<accession>A0A1I8ALA9</accession>
<protein>
    <submittedName>
        <fullName evidence="4">G protein-coupled receptor</fullName>
    </submittedName>
</protein>
<dbReference type="WBParaSite" id="L893_g6625.t1">
    <property type="protein sequence ID" value="L893_g6625.t1"/>
    <property type="gene ID" value="L893_g6625"/>
</dbReference>
<organism evidence="3 4">
    <name type="scientific">Steinernema glaseri</name>
    <dbReference type="NCBI Taxonomy" id="37863"/>
    <lineage>
        <taxon>Eukaryota</taxon>
        <taxon>Metazoa</taxon>
        <taxon>Ecdysozoa</taxon>
        <taxon>Nematoda</taxon>
        <taxon>Chromadorea</taxon>
        <taxon>Rhabditida</taxon>
        <taxon>Tylenchina</taxon>
        <taxon>Panagrolaimomorpha</taxon>
        <taxon>Strongyloidoidea</taxon>
        <taxon>Steinernematidae</taxon>
        <taxon>Steinernema</taxon>
    </lineage>
</organism>
<feature type="transmembrane region" description="Helical" evidence="2">
    <location>
        <begin position="67"/>
        <end position="89"/>
    </location>
</feature>
<feature type="transmembrane region" description="Helical" evidence="2">
    <location>
        <begin position="261"/>
        <end position="283"/>
    </location>
</feature>